<dbReference type="InterPro" id="IPR036852">
    <property type="entry name" value="Peptidase_S8/S53_dom_sf"/>
</dbReference>
<dbReference type="STRING" id="1754192.A0A1Y1X2V4"/>
<dbReference type="Pfam" id="PF00082">
    <property type="entry name" value="Peptidase_S8"/>
    <property type="match status" value="1"/>
</dbReference>
<feature type="active site" description="Charge relay system" evidence="5">
    <location>
        <position position="212"/>
    </location>
</feature>
<dbReference type="InterPro" id="IPR023828">
    <property type="entry name" value="Peptidase_S8_Ser-AS"/>
</dbReference>
<reference evidence="8 9" key="1">
    <citation type="submission" date="2016-08" db="EMBL/GenBank/DDBJ databases">
        <title>A Parts List for Fungal Cellulosomes Revealed by Comparative Genomics.</title>
        <authorList>
            <consortium name="DOE Joint Genome Institute"/>
            <person name="Haitjema C.H."/>
            <person name="Gilmore S.P."/>
            <person name="Henske J.K."/>
            <person name="Solomon K.V."/>
            <person name="De Groot R."/>
            <person name="Kuo A."/>
            <person name="Mondo S.J."/>
            <person name="Salamov A.A."/>
            <person name="Labutti K."/>
            <person name="Zhao Z."/>
            <person name="Chiniquy J."/>
            <person name="Barry K."/>
            <person name="Brewer H.M."/>
            <person name="Purvine S.O."/>
            <person name="Wright A.T."/>
            <person name="Boxma B."/>
            <person name="Van Alen T."/>
            <person name="Hackstein J.H."/>
            <person name="Baker S.E."/>
            <person name="Grigoriev I.V."/>
            <person name="O'Malley M.A."/>
        </authorList>
    </citation>
    <scope>NUCLEOTIDE SEQUENCE [LARGE SCALE GENOMIC DNA]</scope>
    <source>
        <strain evidence="8 9">S4</strain>
    </source>
</reference>
<dbReference type="SUPFAM" id="SSF52743">
    <property type="entry name" value="Subtilisin-like"/>
    <property type="match status" value="1"/>
</dbReference>
<evidence type="ECO:0000313" key="9">
    <source>
        <dbReference type="Proteomes" id="UP000193944"/>
    </source>
</evidence>
<dbReference type="OrthoDB" id="2146718at2759"/>
<feature type="active site" description="Charge relay system" evidence="5">
    <location>
        <position position="17"/>
    </location>
</feature>
<feature type="active site" description="Charge relay system" evidence="5">
    <location>
        <position position="50"/>
    </location>
</feature>
<keyword evidence="9" id="KW-1185">Reference proteome</keyword>
<feature type="non-terminal residue" evidence="8">
    <location>
        <position position="1"/>
    </location>
</feature>
<evidence type="ECO:0000256" key="4">
    <source>
        <dbReference type="ARBA" id="ARBA00022825"/>
    </source>
</evidence>
<dbReference type="GO" id="GO:0005615">
    <property type="term" value="C:extracellular space"/>
    <property type="evidence" value="ECO:0007669"/>
    <property type="project" value="TreeGrafter"/>
</dbReference>
<dbReference type="InterPro" id="IPR050131">
    <property type="entry name" value="Peptidase_S8_subtilisin-like"/>
</dbReference>
<dbReference type="PRINTS" id="PR00723">
    <property type="entry name" value="SUBTILISIN"/>
</dbReference>
<comment type="similarity">
    <text evidence="1 5 6">Belongs to the peptidase S8 family.</text>
</comment>
<evidence type="ECO:0000256" key="5">
    <source>
        <dbReference type="PROSITE-ProRule" id="PRU01240"/>
    </source>
</evidence>
<feature type="domain" description="Peptidase S8/S53" evidence="7">
    <location>
        <begin position="8"/>
        <end position="227"/>
    </location>
</feature>
<dbReference type="AlphaFoldDB" id="A0A1Y1X2V4"/>
<dbReference type="Proteomes" id="UP000193944">
    <property type="component" value="Unassembled WGS sequence"/>
</dbReference>
<dbReference type="PROSITE" id="PS51892">
    <property type="entry name" value="SUBTILASE"/>
    <property type="match status" value="1"/>
</dbReference>
<comment type="caution">
    <text evidence="8">The sequence shown here is derived from an EMBL/GenBank/DDBJ whole genome shotgun (WGS) entry which is preliminary data.</text>
</comment>
<dbReference type="GO" id="GO:0006508">
    <property type="term" value="P:proteolysis"/>
    <property type="evidence" value="ECO:0007669"/>
    <property type="project" value="UniProtKB-KW"/>
</dbReference>
<dbReference type="PROSITE" id="PS00136">
    <property type="entry name" value="SUBTILASE_ASP"/>
    <property type="match status" value="1"/>
</dbReference>
<sequence length="227" mass="24939">YYYPTSAGHGIDIYFIDTGLNTDHIDFFDYEGFDFNRTVTYTSYYQNPYHGTAVASVAAGMIFGASQKANIHMIAVDLSVISVLRSFDYILLNAKPHKTIINMSFSGGSPYYQANEDKLSELIEKGFILFTSAGNERENCCAPKESEDFHAIAGYRKAITVSAAFSNFRSKGYTMEDFANYGDCVDIFAPGFVAAAYATESRLSYYPMEGTSFSSPLAAGVAATIMS</sequence>
<dbReference type="PROSITE" id="PS00138">
    <property type="entry name" value="SUBTILASE_SER"/>
    <property type="match status" value="1"/>
</dbReference>
<keyword evidence="2 5" id="KW-0645">Protease</keyword>
<protein>
    <submittedName>
        <fullName evidence="8">Subtilisin-like protein</fullName>
    </submittedName>
</protein>
<dbReference type="InterPro" id="IPR015500">
    <property type="entry name" value="Peptidase_S8_subtilisin-rel"/>
</dbReference>
<dbReference type="InterPro" id="IPR023827">
    <property type="entry name" value="Peptidase_S8_Asp-AS"/>
</dbReference>
<dbReference type="EMBL" id="MCFG01000168">
    <property type="protein sequence ID" value="ORX79664.1"/>
    <property type="molecule type" value="Genomic_DNA"/>
</dbReference>
<evidence type="ECO:0000256" key="3">
    <source>
        <dbReference type="ARBA" id="ARBA00022801"/>
    </source>
</evidence>
<evidence type="ECO:0000313" key="8">
    <source>
        <dbReference type="EMBL" id="ORX79664.1"/>
    </source>
</evidence>
<feature type="non-terminal residue" evidence="8">
    <location>
        <position position="227"/>
    </location>
</feature>
<reference evidence="8 9" key="2">
    <citation type="submission" date="2016-08" db="EMBL/GenBank/DDBJ databases">
        <title>Pervasive Adenine N6-methylation of Active Genes in Fungi.</title>
        <authorList>
            <consortium name="DOE Joint Genome Institute"/>
            <person name="Mondo S.J."/>
            <person name="Dannebaum R.O."/>
            <person name="Kuo R.C."/>
            <person name="Labutti K."/>
            <person name="Haridas S."/>
            <person name="Kuo A."/>
            <person name="Salamov A."/>
            <person name="Ahrendt S.R."/>
            <person name="Lipzen A."/>
            <person name="Sullivan W."/>
            <person name="Andreopoulos W.B."/>
            <person name="Clum A."/>
            <person name="Lindquist E."/>
            <person name="Daum C."/>
            <person name="Ramamoorthy G.K."/>
            <person name="Gryganskyi A."/>
            <person name="Culley D."/>
            <person name="Magnuson J.K."/>
            <person name="James T.Y."/>
            <person name="O'Malley M.A."/>
            <person name="Stajich J.E."/>
            <person name="Spatafora J.W."/>
            <person name="Visel A."/>
            <person name="Grigoriev I.V."/>
        </authorList>
    </citation>
    <scope>NUCLEOTIDE SEQUENCE [LARGE SCALE GENOMIC DNA]</scope>
    <source>
        <strain evidence="8 9">S4</strain>
    </source>
</reference>
<evidence type="ECO:0000256" key="6">
    <source>
        <dbReference type="RuleBase" id="RU003355"/>
    </source>
</evidence>
<evidence type="ECO:0000259" key="7">
    <source>
        <dbReference type="Pfam" id="PF00082"/>
    </source>
</evidence>
<dbReference type="PANTHER" id="PTHR43806:SF11">
    <property type="entry name" value="CEREVISIN-RELATED"/>
    <property type="match status" value="1"/>
</dbReference>
<keyword evidence="3 5" id="KW-0378">Hydrolase</keyword>
<name>A0A1Y1X2V4_9FUNG</name>
<evidence type="ECO:0000256" key="1">
    <source>
        <dbReference type="ARBA" id="ARBA00011073"/>
    </source>
</evidence>
<dbReference type="InterPro" id="IPR000209">
    <property type="entry name" value="Peptidase_S8/S53_dom"/>
</dbReference>
<gene>
    <name evidence="8" type="ORF">BCR32DRAFT_183781</name>
</gene>
<organism evidence="8 9">
    <name type="scientific">Anaeromyces robustus</name>
    <dbReference type="NCBI Taxonomy" id="1754192"/>
    <lineage>
        <taxon>Eukaryota</taxon>
        <taxon>Fungi</taxon>
        <taxon>Fungi incertae sedis</taxon>
        <taxon>Chytridiomycota</taxon>
        <taxon>Chytridiomycota incertae sedis</taxon>
        <taxon>Neocallimastigomycetes</taxon>
        <taxon>Neocallimastigales</taxon>
        <taxon>Neocallimastigaceae</taxon>
        <taxon>Anaeromyces</taxon>
    </lineage>
</organism>
<dbReference type="PANTHER" id="PTHR43806">
    <property type="entry name" value="PEPTIDASE S8"/>
    <property type="match status" value="1"/>
</dbReference>
<accession>A0A1Y1X2V4</accession>
<proteinExistence type="inferred from homology"/>
<dbReference type="GO" id="GO:0004252">
    <property type="term" value="F:serine-type endopeptidase activity"/>
    <property type="evidence" value="ECO:0007669"/>
    <property type="project" value="UniProtKB-UniRule"/>
</dbReference>
<keyword evidence="4 5" id="KW-0720">Serine protease</keyword>
<evidence type="ECO:0000256" key="2">
    <source>
        <dbReference type="ARBA" id="ARBA00022670"/>
    </source>
</evidence>
<dbReference type="Gene3D" id="3.40.50.200">
    <property type="entry name" value="Peptidase S8/S53 domain"/>
    <property type="match status" value="1"/>
</dbReference>